<dbReference type="EMBL" id="MFTD01000002">
    <property type="protein sequence ID" value="OGI47175.1"/>
    <property type="molecule type" value="Genomic_DNA"/>
</dbReference>
<dbReference type="Gene3D" id="3.40.50.1000">
    <property type="entry name" value="HAD superfamily/HAD-like"/>
    <property type="match status" value="1"/>
</dbReference>
<evidence type="ECO:0000313" key="2">
    <source>
        <dbReference type="Proteomes" id="UP000176484"/>
    </source>
</evidence>
<sequence length="131" mass="15490">MKTILVDAVDCFIIEKGEKFEIFQGMYELLETYPNTKIILTGANDDKYELYGLNKVPYKFFTLKHNPEKTNPEYYKIMLEKLNLNKDEVIYFEHNPDAVKSAQSVGINTYYYDNDKKDLESLKKFFDDNLN</sequence>
<proteinExistence type="predicted"/>
<protein>
    <recommendedName>
        <fullName evidence="3">Haloacid dehalogenase</fullName>
    </recommendedName>
</protein>
<accession>A0A1F6TPZ4</accession>
<comment type="caution">
    <text evidence="1">The sequence shown here is derived from an EMBL/GenBank/DDBJ whole genome shotgun (WGS) entry which is preliminary data.</text>
</comment>
<dbReference type="SUPFAM" id="SSF56784">
    <property type="entry name" value="HAD-like"/>
    <property type="match status" value="1"/>
</dbReference>
<evidence type="ECO:0000313" key="1">
    <source>
        <dbReference type="EMBL" id="OGI47175.1"/>
    </source>
</evidence>
<dbReference type="AlphaFoldDB" id="A0A1F6TPZ4"/>
<dbReference type="InterPro" id="IPR036412">
    <property type="entry name" value="HAD-like_sf"/>
</dbReference>
<evidence type="ECO:0008006" key="3">
    <source>
        <dbReference type="Google" id="ProtNLM"/>
    </source>
</evidence>
<name>A0A1F6TPZ4_9BACT</name>
<gene>
    <name evidence="1" type="ORF">A2121_01665</name>
</gene>
<organism evidence="1 2">
    <name type="scientific">Candidatus Nomurabacteria bacterium GWB1_40_6</name>
    <dbReference type="NCBI Taxonomy" id="1801727"/>
    <lineage>
        <taxon>Bacteria</taxon>
        <taxon>Candidatus Nomuraibacteriota</taxon>
    </lineage>
</organism>
<dbReference type="InterPro" id="IPR023214">
    <property type="entry name" value="HAD_sf"/>
</dbReference>
<reference evidence="1 2" key="1">
    <citation type="journal article" date="2016" name="Nat. Commun.">
        <title>Thousands of microbial genomes shed light on interconnected biogeochemical processes in an aquifer system.</title>
        <authorList>
            <person name="Anantharaman K."/>
            <person name="Brown C.T."/>
            <person name="Hug L.A."/>
            <person name="Sharon I."/>
            <person name="Castelle C.J."/>
            <person name="Probst A.J."/>
            <person name="Thomas B.C."/>
            <person name="Singh A."/>
            <person name="Wilkins M.J."/>
            <person name="Karaoz U."/>
            <person name="Brodie E.L."/>
            <person name="Williams K.H."/>
            <person name="Hubbard S.S."/>
            <person name="Banfield J.F."/>
        </authorList>
    </citation>
    <scope>NUCLEOTIDE SEQUENCE [LARGE SCALE GENOMIC DNA]</scope>
</reference>
<dbReference type="Proteomes" id="UP000176484">
    <property type="component" value="Unassembled WGS sequence"/>
</dbReference>